<feature type="non-terminal residue" evidence="1">
    <location>
        <position position="61"/>
    </location>
</feature>
<protein>
    <submittedName>
        <fullName evidence="1">Uncharacterized protein</fullName>
    </submittedName>
</protein>
<reference evidence="1" key="1">
    <citation type="submission" date="2020-10" db="EMBL/GenBank/DDBJ databases">
        <authorList>
            <person name="Gilroy R."/>
        </authorList>
    </citation>
    <scope>NUCLEOTIDE SEQUENCE</scope>
    <source>
        <strain evidence="1">11159</strain>
    </source>
</reference>
<dbReference type="AlphaFoldDB" id="A0A9D9DHK4"/>
<accession>A0A9D9DHK4</accession>
<comment type="caution">
    <text evidence="1">The sequence shown here is derived from an EMBL/GenBank/DDBJ whole genome shotgun (WGS) entry which is preliminary data.</text>
</comment>
<evidence type="ECO:0000313" key="1">
    <source>
        <dbReference type="EMBL" id="MBO8427802.1"/>
    </source>
</evidence>
<dbReference type="Proteomes" id="UP000823613">
    <property type="component" value="Unassembled WGS sequence"/>
</dbReference>
<proteinExistence type="predicted"/>
<name>A0A9D9DHK4_9BACL</name>
<gene>
    <name evidence="1" type="ORF">IAC58_04545</name>
</gene>
<dbReference type="EMBL" id="JADIMY010000087">
    <property type="protein sequence ID" value="MBO8427802.1"/>
    <property type="molecule type" value="Genomic_DNA"/>
</dbReference>
<sequence>MKNILAIIDHKVKEAHSQILTPIGEEVFKNKYYVETLELSNEDIKDEFLFTQINKSLLNKN</sequence>
<evidence type="ECO:0000313" key="2">
    <source>
        <dbReference type="Proteomes" id="UP000823613"/>
    </source>
</evidence>
<reference evidence="1" key="2">
    <citation type="journal article" date="2021" name="PeerJ">
        <title>Extensive microbial diversity within the chicken gut microbiome revealed by metagenomics and culture.</title>
        <authorList>
            <person name="Gilroy R."/>
            <person name="Ravi A."/>
            <person name="Getino M."/>
            <person name="Pursley I."/>
            <person name="Horton D.L."/>
            <person name="Alikhan N.F."/>
            <person name="Baker D."/>
            <person name="Gharbi K."/>
            <person name="Hall N."/>
            <person name="Watson M."/>
            <person name="Adriaenssens E.M."/>
            <person name="Foster-Nyarko E."/>
            <person name="Jarju S."/>
            <person name="Secka A."/>
            <person name="Antonio M."/>
            <person name="Oren A."/>
            <person name="Chaudhuri R.R."/>
            <person name="La Ragione R."/>
            <person name="Hildebrand F."/>
            <person name="Pallen M.J."/>
        </authorList>
    </citation>
    <scope>NUCLEOTIDE SEQUENCE</scope>
    <source>
        <strain evidence="1">11159</strain>
    </source>
</reference>
<organism evidence="1 2">
    <name type="scientific">Candidatus Onthovivens merdipullorum</name>
    <dbReference type="NCBI Taxonomy" id="2840889"/>
    <lineage>
        <taxon>Bacteria</taxon>
        <taxon>Bacillati</taxon>
        <taxon>Bacillota</taxon>
        <taxon>Bacilli</taxon>
        <taxon>Bacillales</taxon>
        <taxon>Candidatus Onthovivens</taxon>
    </lineage>
</organism>